<evidence type="ECO:0000313" key="6">
    <source>
        <dbReference type="Proteomes" id="UP000541810"/>
    </source>
</evidence>
<dbReference type="PANTHER" id="PTHR43384">
    <property type="entry name" value="SEPTUM SITE-DETERMINING PROTEIN MIND HOMOLOG, CHLOROPLASTIC-RELATED"/>
    <property type="match status" value="1"/>
</dbReference>
<dbReference type="InterPro" id="IPR050625">
    <property type="entry name" value="ParA/MinD_ATPase"/>
</dbReference>
<dbReference type="Pfam" id="PF13614">
    <property type="entry name" value="AAA_31"/>
    <property type="match status" value="1"/>
</dbReference>
<keyword evidence="5" id="KW-0969">Cilium</keyword>
<keyword evidence="2 3" id="KW-0067">ATP-binding</keyword>
<dbReference type="SUPFAM" id="SSF52540">
    <property type="entry name" value="P-loop containing nucleoside triphosphate hydrolases"/>
    <property type="match status" value="1"/>
</dbReference>
<name>A0A7X0LM83_9BACT</name>
<evidence type="ECO:0000256" key="3">
    <source>
        <dbReference type="PIRSR" id="PIRSR003092-1"/>
    </source>
</evidence>
<dbReference type="InterPro" id="IPR027417">
    <property type="entry name" value="P-loop_NTPase"/>
</dbReference>
<dbReference type="PANTHER" id="PTHR43384:SF4">
    <property type="entry name" value="CELLULOSE BIOSYNTHESIS PROTEIN BCSQ-RELATED"/>
    <property type="match status" value="1"/>
</dbReference>
<evidence type="ECO:0000313" key="5">
    <source>
        <dbReference type="EMBL" id="MBB6430758.1"/>
    </source>
</evidence>
<reference evidence="5 6" key="1">
    <citation type="submission" date="2020-08" db="EMBL/GenBank/DDBJ databases">
        <title>Genomic Encyclopedia of Type Strains, Phase IV (KMG-IV): sequencing the most valuable type-strain genomes for metagenomic binning, comparative biology and taxonomic classification.</title>
        <authorList>
            <person name="Goeker M."/>
        </authorList>
    </citation>
    <scope>NUCLEOTIDE SEQUENCE [LARGE SCALE GENOMIC DNA]</scope>
    <source>
        <strain evidence="5 6">DSM 103725</strain>
    </source>
</reference>
<gene>
    <name evidence="5" type="ORF">HNQ40_002564</name>
</gene>
<dbReference type="InterPro" id="IPR025501">
    <property type="entry name" value="MinD_FleN"/>
</dbReference>
<dbReference type="InterPro" id="IPR033875">
    <property type="entry name" value="FlhG"/>
</dbReference>
<dbReference type="InterPro" id="IPR025669">
    <property type="entry name" value="AAA_dom"/>
</dbReference>
<dbReference type="GO" id="GO:0005829">
    <property type="term" value="C:cytosol"/>
    <property type="evidence" value="ECO:0007669"/>
    <property type="project" value="TreeGrafter"/>
</dbReference>
<dbReference type="PIRSF" id="PIRSF003092">
    <property type="entry name" value="MinD"/>
    <property type="match status" value="1"/>
</dbReference>
<keyword evidence="5" id="KW-0966">Cell projection</keyword>
<feature type="binding site" evidence="3">
    <location>
        <begin position="45"/>
        <end position="52"/>
    </location>
    <ligand>
        <name>ATP</name>
        <dbReference type="ChEBI" id="CHEBI:30616"/>
    </ligand>
</feature>
<dbReference type="GO" id="GO:0051782">
    <property type="term" value="P:negative regulation of cell division"/>
    <property type="evidence" value="ECO:0007669"/>
    <property type="project" value="TreeGrafter"/>
</dbReference>
<dbReference type="GO" id="GO:0016887">
    <property type="term" value="F:ATP hydrolysis activity"/>
    <property type="evidence" value="ECO:0007669"/>
    <property type="project" value="TreeGrafter"/>
</dbReference>
<keyword evidence="6" id="KW-1185">Reference proteome</keyword>
<dbReference type="GO" id="GO:0009898">
    <property type="term" value="C:cytoplasmic side of plasma membrane"/>
    <property type="evidence" value="ECO:0007669"/>
    <property type="project" value="TreeGrafter"/>
</dbReference>
<dbReference type="GO" id="GO:0005524">
    <property type="term" value="F:ATP binding"/>
    <property type="evidence" value="ECO:0007669"/>
    <property type="project" value="UniProtKB-KW"/>
</dbReference>
<dbReference type="CDD" id="cd02038">
    <property type="entry name" value="FlhG-like"/>
    <property type="match status" value="1"/>
</dbReference>
<protein>
    <submittedName>
        <fullName evidence="5">Flagellar biosynthesis protein FlhG</fullName>
    </submittedName>
</protein>
<keyword evidence="5" id="KW-0282">Flagellum</keyword>
<dbReference type="Gene3D" id="3.40.50.300">
    <property type="entry name" value="P-loop containing nucleotide triphosphate hydrolases"/>
    <property type="match status" value="1"/>
</dbReference>
<proteinExistence type="predicted"/>
<dbReference type="Proteomes" id="UP000541810">
    <property type="component" value="Unassembled WGS sequence"/>
</dbReference>
<evidence type="ECO:0000259" key="4">
    <source>
        <dbReference type="Pfam" id="PF13614"/>
    </source>
</evidence>
<evidence type="ECO:0000256" key="2">
    <source>
        <dbReference type="ARBA" id="ARBA00022840"/>
    </source>
</evidence>
<comment type="caution">
    <text evidence="5">The sequence shown here is derived from an EMBL/GenBank/DDBJ whole genome shotgun (WGS) entry which is preliminary data.</text>
</comment>
<dbReference type="EMBL" id="JACHGY010000001">
    <property type="protein sequence ID" value="MBB6430758.1"/>
    <property type="molecule type" value="Genomic_DNA"/>
</dbReference>
<accession>A0A7X0LM83</accession>
<evidence type="ECO:0000256" key="1">
    <source>
        <dbReference type="ARBA" id="ARBA00022741"/>
    </source>
</evidence>
<dbReference type="AlphaFoldDB" id="A0A7X0LM83"/>
<keyword evidence="1 3" id="KW-0547">Nucleotide-binding</keyword>
<dbReference type="RefSeq" id="WP_184678254.1">
    <property type="nucleotide sequence ID" value="NZ_JACHGY010000001.1"/>
</dbReference>
<feature type="domain" description="AAA" evidence="4">
    <location>
        <begin position="37"/>
        <end position="195"/>
    </location>
</feature>
<organism evidence="5 6">
    <name type="scientific">Algisphaera agarilytica</name>
    <dbReference type="NCBI Taxonomy" id="1385975"/>
    <lineage>
        <taxon>Bacteria</taxon>
        <taxon>Pseudomonadati</taxon>
        <taxon>Planctomycetota</taxon>
        <taxon>Phycisphaerae</taxon>
        <taxon>Phycisphaerales</taxon>
        <taxon>Phycisphaeraceae</taxon>
        <taxon>Algisphaera</taxon>
    </lineage>
</organism>
<sequence length="300" mass="32091">MSVADQAAALRGLVEQYEQSNGPRGAGMTRAQPRLAQTLAITSGKGGVGKTTVTVNLAVQLARLGRRVVLLDADLGTANADVMCNVNARSTLAHVVAGQRELEDIIVDAPGGFRLVPGASGLANMANLSAHEHDRLNAQMRRLESSCDVLLIDTGAGVGPNVLSFCVAAERLLVVTTPEPTSITDAYAVIKTINAQTSHPDIRLLVNMVENEAEARAVFARINGVCQRFLGLSPNYAGHVVTDAKVSRAVRQRRPFVLDTPNTKASVCVLSLAHRLDRHAMDPRRQSAGLIKKMASWLRH</sequence>